<keyword evidence="1 5" id="KW-0547">Nucleotide-binding</keyword>
<dbReference type="InterPro" id="IPR000571">
    <property type="entry name" value="Znf_CCCH"/>
</dbReference>
<dbReference type="Gene3D" id="1.25.40.10">
    <property type="entry name" value="Tetratricopeptide repeat domain"/>
    <property type="match status" value="1"/>
</dbReference>
<keyword evidence="10" id="KW-1185">Reference proteome</keyword>
<dbReference type="InterPro" id="IPR014016">
    <property type="entry name" value="UvrD-like_ATP-bd"/>
</dbReference>
<keyword evidence="4 5" id="KW-0067">ATP-binding</keyword>
<dbReference type="Gene3D" id="3.40.50.300">
    <property type="entry name" value="P-loop containing nucleotide triphosphate hydrolases"/>
    <property type="match status" value="2"/>
</dbReference>
<evidence type="ECO:0000256" key="4">
    <source>
        <dbReference type="ARBA" id="ARBA00022840"/>
    </source>
</evidence>
<dbReference type="OrthoDB" id="3156807at2759"/>
<dbReference type="InterPro" id="IPR027417">
    <property type="entry name" value="P-loop_NTPase"/>
</dbReference>
<protein>
    <recommendedName>
        <fullName evidence="11">UvrD-like helicase ATP-binding domain-containing protein</fullName>
    </recommendedName>
</protein>
<dbReference type="GO" id="GO:0004386">
    <property type="term" value="F:helicase activity"/>
    <property type="evidence" value="ECO:0007669"/>
    <property type="project" value="UniProtKB-UniRule"/>
</dbReference>
<dbReference type="SUPFAM" id="SSF52540">
    <property type="entry name" value="P-loop containing nucleoside triphosphate hydrolases"/>
    <property type="match status" value="1"/>
</dbReference>
<evidence type="ECO:0000256" key="3">
    <source>
        <dbReference type="ARBA" id="ARBA00022806"/>
    </source>
</evidence>
<name>A0A1E3BB03_ASPCR</name>
<comment type="caution">
    <text evidence="9">The sequence shown here is derived from an EMBL/GenBank/DDBJ whole genome shotgun (WGS) entry which is preliminary data.</text>
</comment>
<keyword evidence="2 5" id="KW-0378">Hydrolase</keyword>
<sequence>MASKKPMLSSLLLRTKPPSHLEYTIAVSSISSWNLDIFQDESNRDSILMHADRVLSRLQKLFEGIQQQNLSQDVSERLVRGLVLPLIQDDEPLITVDQAFPLIGAALPSVTKSSSSCIREVAKILLDVDGLLDRLLSHELHIAVLKAWFSSKNSQLDKKLVKRFTDKLVGMCDNCTSDHGIQAACHEWHTVKALMESLTTLAHSIENEEMKQHQKSRDIPLLAGMRMLDREDKKTHRARQAKQRELSVPEPTLMQLSLLGINKPESLRALQIIQQELESEKAMSILRTVIDTYPCRLCWETVTGKSSLSVYDFKVSENTKGSSVESDLFGKRIGLWKVLLTDRAFKSSRKLARTGSFDRVERKLRELSSGQWKGKDISNRVGTKKQRHEMRIPILRAIVTRELSILWQIDVGFYEEQPWERQQVVKIWHIVDSEDEIPNTIYQIISLQQAYTTDDVQMCCQRPIQQSDGRFLPAKFDNIKNNRNYFRPEPAPALKAASKQLIEMSIHATGTEEVPFDLSPEEIEIVSHFNTSSLILGRSGTGKTTCLLFKILAKYRAQSMSEGPPIRQLLLTRSPYLASKLQTYARSLIHTQDHGKPLMDTSGNNDDLLSEEEAGKPLSLFSLEDKSFPFVCTHDQLLRLLDNTIQRVDRKNFLRGENSSLDIVAKGSRMVDFNVFKIEYWTCLAGIIPSQCSPELLFSEIMGVIKGSSSTAMSLEWLTREQYLLRSSKTSPTFSGEADRERMYAAFERYEKLKKQRNEVDELDRVLGLLRSIRNDPGVGQLMRQGFEEIYVDEVQDLRCLDIVLLLSCVCDARGVHLAGDTAQCISKDSFFRFPEIKAVFFEYYDSVAVETGQPELAKPTQFSLAKNYRSHQGILSLASFTMQMLWSGFPDAIDKLEPEIGQVGGPRPMIFAGFDSGILSAKMIGLVKLNDKVADFGAEQVILVRDDAAKERLQKHIGEIALVLTILEGKGMEFDDVLVYDFFSGNDLGSSYRCLHYLARGVKSQFDSQRHTGLCSELKHLYVAITRARNQLWFVESNENSVDPVLQALRANGSEQIVEVVKQKHPDVAEKVKVLRAGGSVDPEKWIKRGAHLLRQKNFPDALFCFKKASYKKGITESQAYLYEQQGRTCRAAGDLDGYSDNYEKAIELFIEICMIREAASCLESLEKYERVARLWKDNGQHLKAAFFYEKAGLFVSAALSYDMIGECEEAVEVLRRGEVFDELIKYIHRNSAKISENTIHRYSRLCNILLRQGRISPKLRAKTIDLLGSDMDKEQFFREFELFDNLRALYECKGRYSDLFNICVLTGDLVSAINVAVSYDLDYTVEEKSVEAVFHYVMAEAVFARRGLSQTGIKQPDLLLKCHKSPYLTRLASQWKAVFQILGHFEDEGQPYNISSLADGPVKDFLCLFAIAFEGHLFARSKVSLIPLDIVIRAGNIMQNLNSEDTVLREGLSLLLGVFCMPGSGRKTIYLPWSPLAAESSEQTTSYLFEDLIRRAKEWIIPKFPKIVAVLDDTLSRLWKLDTHKQCIYFITRGNCPNKLKGCQYAHHVPDIEYCTSRLNVLLRICSVFCQLTPLFLQKIMDDDFQKRFLGRRRRWLENLIEELTVVTSFEQSPEATVLAQLHIRTNKQLAATAFCLEELVFYRLAKEWTTRQSLTMMLEQVHLARFLDPQINVRFSRALNYTVIHTIQHQEVDNGLEIAYHAVLYAEGIRNAMASNNFNIFASQIGEFLIRIENIDINALHAYEALMSVFDFTATYLLSMINPGNAVAIPWSWAALHLPAIMHARNAKSGGVPDQAFFVYGSCLLHFTAGFCRIVGNLERAMSQYGVSFGRTRPAAFIRKRNYDFLATVILNLGNWPLPLRGLSEVIKQVQATLPSASASGASFLKQLQEDLLGSFRLYNGKDKICVITLDDKATQPVYLSSFVQKGACVTKLSDILQKFQAIAKAAAASDEKCQNMNKSEDNEHMGFNPDTVVYLQRRWRIILTRIHDQRRIRETLHGQTLISLQKICTTVLDGERGTRTFSDILKIHTRAFLFTQGINILIEIDKATRTIRAIRDSWKEAIERPLTISEIEVLERITSQICGIESKLSLLTDMWSLHGLEKYILCISPEEWKVKGREAVHTLKFIKYEVDAVKTRLASTSDSGAWHEF</sequence>
<reference evidence="9 10" key="1">
    <citation type="journal article" date="2016" name="BMC Genomics">
        <title>Comparative genomic and transcriptomic analyses of the Fuzhuan brick tea-fermentation fungus Aspergillus cristatus.</title>
        <authorList>
            <person name="Ge Y."/>
            <person name="Wang Y."/>
            <person name="Liu Y."/>
            <person name="Tan Y."/>
            <person name="Ren X."/>
            <person name="Zhang X."/>
            <person name="Hyde K.D."/>
            <person name="Liu Y."/>
            <person name="Liu Z."/>
        </authorList>
    </citation>
    <scope>NUCLEOTIDE SEQUENCE [LARGE SCALE GENOMIC DNA]</scope>
    <source>
        <strain evidence="9 10">GZAAS20.1005</strain>
    </source>
</reference>
<keyword evidence="3 5" id="KW-0347">Helicase</keyword>
<feature type="zinc finger region" description="C3H1-type" evidence="6">
    <location>
        <begin position="1523"/>
        <end position="1552"/>
    </location>
</feature>
<evidence type="ECO:0000256" key="1">
    <source>
        <dbReference type="ARBA" id="ARBA00022741"/>
    </source>
</evidence>
<dbReference type="VEuPathDB" id="FungiDB:SI65_06034"/>
<dbReference type="GO" id="GO:0016787">
    <property type="term" value="F:hydrolase activity"/>
    <property type="evidence" value="ECO:0007669"/>
    <property type="project" value="UniProtKB-UniRule"/>
</dbReference>
<dbReference type="STRING" id="573508.A0A1E3BB03"/>
<dbReference type="InterPro" id="IPR039904">
    <property type="entry name" value="TRANK1"/>
</dbReference>
<evidence type="ECO:0000259" key="8">
    <source>
        <dbReference type="PROSITE" id="PS51198"/>
    </source>
</evidence>
<dbReference type="GO" id="GO:0005524">
    <property type="term" value="F:ATP binding"/>
    <property type="evidence" value="ECO:0007669"/>
    <property type="project" value="UniProtKB-UniRule"/>
</dbReference>
<keyword evidence="6" id="KW-0863">Zinc-finger</keyword>
<dbReference type="GO" id="GO:0008270">
    <property type="term" value="F:zinc ion binding"/>
    <property type="evidence" value="ECO:0007669"/>
    <property type="project" value="UniProtKB-KW"/>
</dbReference>
<dbReference type="PROSITE" id="PS50103">
    <property type="entry name" value="ZF_C3H1"/>
    <property type="match status" value="1"/>
</dbReference>
<evidence type="ECO:0000313" key="9">
    <source>
        <dbReference type="EMBL" id="ODM18163.1"/>
    </source>
</evidence>
<organism evidence="9 10">
    <name type="scientific">Aspergillus cristatus</name>
    <name type="common">Chinese Fuzhuan brick tea-fermentation fungus</name>
    <name type="synonym">Eurotium cristatum</name>
    <dbReference type="NCBI Taxonomy" id="573508"/>
    <lineage>
        <taxon>Eukaryota</taxon>
        <taxon>Fungi</taxon>
        <taxon>Dikarya</taxon>
        <taxon>Ascomycota</taxon>
        <taxon>Pezizomycotina</taxon>
        <taxon>Eurotiomycetes</taxon>
        <taxon>Eurotiomycetidae</taxon>
        <taxon>Eurotiales</taxon>
        <taxon>Aspergillaceae</taxon>
        <taxon>Aspergillus</taxon>
        <taxon>Aspergillus subgen. Aspergillus</taxon>
    </lineage>
</organism>
<evidence type="ECO:0000256" key="6">
    <source>
        <dbReference type="PROSITE-ProRule" id="PRU00723"/>
    </source>
</evidence>
<proteinExistence type="predicted"/>
<gene>
    <name evidence="9" type="ORF">SI65_06034</name>
</gene>
<dbReference type="PROSITE" id="PS51198">
    <property type="entry name" value="UVRD_HELICASE_ATP_BIND"/>
    <property type="match status" value="1"/>
</dbReference>
<keyword evidence="6" id="KW-0862">Zinc</keyword>
<evidence type="ECO:0000259" key="7">
    <source>
        <dbReference type="PROSITE" id="PS50103"/>
    </source>
</evidence>
<dbReference type="PANTHER" id="PTHR21529:SF4">
    <property type="entry name" value="TPR AND ANKYRIN REPEAT-CONTAINING PROTEIN 1"/>
    <property type="match status" value="1"/>
</dbReference>
<evidence type="ECO:0000313" key="10">
    <source>
        <dbReference type="Proteomes" id="UP000094569"/>
    </source>
</evidence>
<dbReference type="SUPFAM" id="SSF48452">
    <property type="entry name" value="TPR-like"/>
    <property type="match status" value="1"/>
</dbReference>
<accession>A0A1E3BB03</accession>
<dbReference type="PANTHER" id="PTHR21529">
    <property type="entry name" value="MAMMARY TURMOR VIRUS RECEPTOR HOMOLOG 1, 2 MTVR1, 2"/>
    <property type="match status" value="1"/>
</dbReference>
<feature type="domain" description="C3H1-type" evidence="7">
    <location>
        <begin position="1523"/>
        <end position="1552"/>
    </location>
</feature>
<feature type="binding site" evidence="5">
    <location>
        <begin position="537"/>
        <end position="544"/>
    </location>
    <ligand>
        <name>ATP</name>
        <dbReference type="ChEBI" id="CHEBI:30616"/>
    </ligand>
</feature>
<evidence type="ECO:0008006" key="11">
    <source>
        <dbReference type="Google" id="ProtNLM"/>
    </source>
</evidence>
<evidence type="ECO:0000256" key="5">
    <source>
        <dbReference type="PROSITE-ProRule" id="PRU00560"/>
    </source>
</evidence>
<dbReference type="Proteomes" id="UP000094569">
    <property type="component" value="Unassembled WGS sequence"/>
</dbReference>
<evidence type="ECO:0000256" key="2">
    <source>
        <dbReference type="ARBA" id="ARBA00022801"/>
    </source>
</evidence>
<dbReference type="InterPro" id="IPR011990">
    <property type="entry name" value="TPR-like_helical_dom_sf"/>
</dbReference>
<dbReference type="Pfam" id="PF00580">
    <property type="entry name" value="UvrD-helicase"/>
    <property type="match status" value="1"/>
</dbReference>
<keyword evidence="6" id="KW-0479">Metal-binding</keyword>
<dbReference type="EMBL" id="JXNT01000006">
    <property type="protein sequence ID" value="ODM18163.1"/>
    <property type="molecule type" value="Genomic_DNA"/>
</dbReference>
<feature type="domain" description="UvrD-like helicase ATP-binding" evidence="8">
    <location>
        <begin position="516"/>
        <end position="872"/>
    </location>
</feature>